<protein>
    <submittedName>
        <fullName evidence="1">Uncharacterized protein</fullName>
    </submittedName>
</protein>
<gene>
    <name evidence="1" type="ORF">HZA66_26575</name>
</gene>
<proteinExistence type="predicted"/>
<evidence type="ECO:0000313" key="1">
    <source>
        <dbReference type="EMBL" id="MBI5133020.1"/>
    </source>
</evidence>
<dbReference type="Proteomes" id="UP000782519">
    <property type="component" value="Unassembled WGS sequence"/>
</dbReference>
<dbReference type="EMBL" id="JACRJB010000078">
    <property type="protein sequence ID" value="MBI5133020.1"/>
    <property type="molecule type" value="Genomic_DNA"/>
</dbReference>
<name>A0A933S3L5_RHOPL</name>
<sequence>MTHDHSDLYPFQVEQHGVVYDCSFFLTDDRLITVLAAGKKHTEGVGAIPPRACAVLIATRLIAEFEPAEPAHDSLQHRKGWFERMLDRFGRAEPICVHC</sequence>
<dbReference type="AlphaFoldDB" id="A0A933S3L5"/>
<comment type="caution">
    <text evidence="1">The sequence shown here is derived from an EMBL/GenBank/DDBJ whole genome shotgun (WGS) entry which is preliminary data.</text>
</comment>
<accession>A0A933S3L5</accession>
<organism evidence="1 2">
    <name type="scientific">Rhodopseudomonas palustris</name>
    <dbReference type="NCBI Taxonomy" id="1076"/>
    <lineage>
        <taxon>Bacteria</taxon>
        <taxon>Pseudomonadati</taxon>
        <taxon>Pseudomonadota</taxon>
        <taxon>Alphaproteobacteria</taxon>
        <taxon>Hyphomicrobiales</taxon>
        <taxon>Nitrobacteraceae</taxon>
        <taxon>Rhodopseudomonas</taxon>
    </lineage>
</organism>
<reference evidence="1" key="1">
    <citation type="submission" date="2020-07" db="EMBL/GenBank/DDBJ databases">
        <title>Huge and variable diversity of episymbiotic CPR bacteria and DPANN archaea in groundwater ecosystems.</title>
        <authorList>
            <person name="He C.Y."/>
            <person name="Keren R."/>
            <person name="Whittaker M."/>
            <person name="Farag I.F."/>
            <person name="Doudna J."/>
            <person name="Cate J.H.D."/>
            <person name="Banfield J.F."/>
        </authorList>
    </citation>
    <scope>NUCLEOTIDE SEQUENCE</scope>
    <source>
        <strain evidence="1">NC_groundwater_1818_Pr3_B-0.1um_66_35</strain>
    </source>
</reference>
<evidence type="ECO:0000313" key="2">
    <source>
        <dbReference type="Proteomes" id="UP000782519"/>
    </source>
</evidence>